<keyword evidence="4" id="KW-1015">Disulfide bond</keyword>
<feature type="transmembrane region" description="Helical" evidence="6">
    <location>
        <begin position="15"/>
        <end position="39"/>
    </location>
</feature>
<evidence type="ECO:0000256" key="1">
    <source>
        <dbReference type="ARBA" id="ARBA00005791"/>
    </source>
</evidence>
<dbReference type="AlphaFoldDB" id="A0A955L3A5"/>
<evidence type="ECO:0000256" key="3">
    <source>
        <dbReference type="ARBA" id="ARBA00023002"/>
    </source>
</evidence>
<evidence type="ECO:0000256" key="5">
    <source>
        <dbReference type="ARBA" id="ARBA00023284"/>
    </source>
</evidence>
<organism evidence="8 9">
    <name type="scientific">Candidatus Dojkabacteria bacterium</name>
    <dbReference type="NCBI Taxonomy" id="2099670"/>
    <lineage>
        <taxon>Bacteria</taxon>
        <taxon>Candidatus Dojkabacteria</taxon>
    </lineage>
</organism>
<comment type="similarity">
    <text evidence="1">Belongs to the thioredoxin family. DsbA subfamily.</text>
</comment>
<reference evidence="8" key="2">
    <citation type="journal article" date="2021" name="Microbiome">
        <title>Successional dynamics and alternative stable states in a saline activated sludge microbial community over 9 years.</title>
        <authorList>
            <person name="Wang Y."/>
            <person name="Ye J."/>
            <person name="Ju F."/>
            <person name="Liu L."/>
            <person name="Boyd J.A."/>
            <person name="Deng Y."/>
            <person name="Parks D.H."/>
            <person name="Jiang X."/>
            <person name="Yin X."/>
            <person name="Woodcroft B.J."/>
            <person name="Tyson G.W."/>
            <person name="Hugenholtz P."/>
            <person name="Polz M.F."/>
            <person name="Zhang T."/>
        </authorList>
    </citation>
    <scope>NUCLEOTIDE SEQUENCE</scope>
    <source>
        <strain evidence="8">HKST-UBA10</strain>
    </source>
</reference>
<keyword evidence="6" id="KW-0472">Membrane</keyword>
<dbReference type="Gene3D" id="3.40.30.10">
    <property type="entry name" value="Glutaredoxin"/>
    <property type="match status" value="1"/>
</dbReference>
<evidence type="ECO:0000256" key="2">
    <source>
        <dbReference type="ARBA" id="ARBA00022729"/>
    </source>
</evidence>
<evidence type="ECO:0000259" key="7">
    <source>
        <dbReference type="PROSITE" id="PS51352"/>
    </source>
</evidence>
<evidence type="ECO:0000313" key="8">
    <source>
        <dbReference type="EMBL" id="MCA9382115.1"/>
    </source>
</evidence>
<dbReference type="PANTHER" id="PTHR13887:SF14">
    <property type="entry name" value="DISULFIDE BOND FORMATION PROTEIN D"/>
    <property type="match status" value="1"/>
</dbReference>
<reference evidence="8" key="1">
    <citation type="submission" date="2020-04" db="EMBL/GenBank/DDBJ databases">
        <authorList>
            <person name="Zhang T."/>
        </authorList>
    </citation>
    <scope>NUCLEOTIDE SEQUENCE</scope>
    <source>
        <strain evidence="8">HKST-UBA10</strain>
    </source>
</reference>
<comment type="caution">
    <text evidence="8">The sequence shown here is derived from an EMBL/GenBank/DDBJ whole genome shotgun (WGS) entry which is preliminary data.</text>
</comment>
<dbReference type="InterPro" id="IPR012336">
    <property type="entry name" value="Thioredoxin-like_fold"/>
</dbReference>
<name>A0A955L3A5_9BACT</name>
<dbReference type="PANTHER" id="PTHR13887">
    <property type="entry name" value="GLUTATHIONE S-TRANSFERASE KAPPA"/>
    <property type="match status" value="1"/>
</dbReference>
<dbReference type="EMBL" id="JAGQLG010000063">
    <property type="protein sequence ID" value="MCA9382115.1"/>
    <property type="molecule type" value="Genomic_DNA"/>
</dbReference>
<sequence>MDKTNDSNSGDSIDIAVFMTPLSIILASIIIASSIFFGLKGTDLSTSSGSNTKAADTAQPTAGDTAAAPTTTAVVSIDDDPYLGNKDKAKVAVVEFSDYECPFCKRFHDDTFDQIVTDYVDTGKAILVYRDYPLSFHDPMATNEAIAGECIQDQAGNEKYFQYGDLMYTNTTSNGTGLKEQQLYDFAKQVGADEAKFKDCYTSRKFEEEVKADEDAGAKAGISGTPGFVVGTLDSDGNVDGVIVSGAQPYSAFQTALENALAK</sequence>
<dbReference type="InterPro" id="IPR036249">
    <property type="entry name" value="Thioredoxin-like_sf"/>
</dbReference>
<keyword evidence="6" id="KW-0812">Transmembrane</keyword>
<evidence type="ECO:0000313" key="9">
    <source>
        <dbReference type="Proteomes" id="UP000782843"/>
    </source>
</evidence>
<keyword evidence="6" id="KW-1133">Transmembrane helix</keyword>
<accession>A0A955L3A5</accession>
<protein>
    <submittedName>
        <fullName evidence="8">DsbA family protein</fullName>
    </submittedName>
</protein>
<dbReference type="InterPro" id="IPR013766">
    <property type="entry name" value="Thioredoxin_domain"/>
</dbReference>
<evidence type="ECO:0000256" key="4">
    <source>
        <dbReference type="ARBA" id="ARBA00023157"/>
    </source>
</evidence>
<dbReference type="Pfam" id="PF13462">
    <property type="entry name" value="Thioredoxin_4"/>
    <property type="match status" value="1"/>
</dbReference>
<dbReference type="Gene3D" id="1.10.40.80">
    <property type="match status" value="1"/>
</dbReference>
<keyword evidence="2" id="KW-0732">Signal</keyword>
<proteinExistence type="inferred from homology"/>
<keyword evidence="5" id="KW-0676">Redox-active center</keyword>
<dbReference type="GO" id="GO:0016491">
    <property type="term" value="F:oxidoreductase activity"/>
    <property type="evidence" value="ECO:0007669"/>
    <property type="project" value="UniProtKB-KW"/>
</dbReference>
<dbReference type="SUPFAM" id="SSF52833">
    <property type="entry name" value="Thioredoxin-like"/>
    <property type="match status" value="1"/>
</dbReference>
<dbReference type="PROSITE" id="PS51352">
    <property type="entry name" value="THIOREDOXIN_2"/>
    <property type="match status" value="1"/>
</dbReference>
<keyword evidence="3" id="KW-0560">Oxidoreductase</keyword>
<evidence type="ECO:0000256" key="6">
    <source>
        <dbReference type="SAM" id="Phobius"/>
    </source>
</evidence>
<dbReference type="Proteomes" id="UP000782843">
    <property type="component" value="Unassembled WGS sequence"/>
</dbReference>
<gene>
    <name evidence="8" type="ORF">KC660_01765</name>
</gene>
<feature type="domain" description="Thioredoxin" evidence="7">
    <location>
        <begin position="60"/>
        <end position="262"/>
    </location>
</feature>